<keyword evidence="1" id="KW-0472">Membrane</keyword>
<evidence type="ECO:0000313" key="2">
    <source>
        <dbReference type="EMBL" id="HIV26307.1"/>
    </source>
</evidence>
<keyword evidence="1" id="KW-0812">Transmembrane</keyword>
<comment type="caution">
    <text evidence="2">The sequence shown here is derived from an EMBL/GenBank/DDBJ whole genome shotgun (WGS) entry which is preliminary data.</text>
</comment>
<accession>A0A9D1TC19</accession>
<proteinExistence type="predicted"/>
<keyword evidence="1" id="KW-1133">Transmembrane helix</keyword>
<gene>
    <name evidence="2" type="ORF">IAB71_11105</name>
</gene>
<reference evidence="2" key="1">
    <citation type="submission" date="2020-10" db="EMBL/GenBank/DDBJ databases">
        <authorList>
            <person name="Gilroy R."/>
        </authorList>
    </citation>
    <scope>NUCLEOTIDE SEQUENCE</scope>
    <source>
        <strain evidence="2">CHK188-20938</strain>
    </source>
</reference>
<evidence type="ECO:0000313" key="3">
    <source>
        <dbReference type="Proteomes" id="UP000824169"/>
    </source>
</evidence>
<protein>
    <submittedName>
        <fullName evidence="2">Uncharacterized protein</fullName>
    </submittedName>
</protein>
<feature type="transmembrane region" description="Helical" evidence="1">
    <location>
        <begin position="46"/>
        <end position="66"/>
    </location>
</feature>
<dbReference type="AlphaFoldDB" id="A0A9D1TC19"/>
<evidence type="ECO:0000256" key="1">
    <source>
        <dbReference type="SAM" id="Phobius"/>
    </source>
</evidence>
<reference evidence="2" key="2">
    <citation type="journal article" date="2021" name="PeerJ">
        <title>Extensive microbial diversity within the chicken gut microbiome revealed by metagenomics and culture.</title>
        <authorList>
            <person name="Gilroy R."/>
            <person name="Ravi A."/>
            <person name="Getino M."/>
            <person name="Pursley I."/>
            <person name="Horton D.L."/>
            <person name="Alikhan N.F."/>
            <person name="Baker D."/>
            <person name="Gharbi K."/>
            <person name="Hall N."/>
            <person name="Watson M."/>
            <person name="Adriaenssens E.M."/>
            <person name="Foster-Nyarko E."/>
            <person name="Jarju S."/>
            <person name="Secka A."/>
            <person name="Antonio M."/>
            <person name="Oren A."/>
            <person name="Chaudhuri R.R."/>
            <person name="La Ragione R."/>
            <person name="Hildebrand F."/>
            <person name="Pallen M.J."/>
        </authorList>
    </citation>
    <scope>NUCLEOTIDE SEQUENCE</scope>
    <source>
        <strain evidence="2">CHK188-20938</strain>
    </source>
</reference>
<dbReference type="EMBL" id="DVOO01000033">
    <property type="protein sequence ID" value="HIV26307.1"/>
    <property type="molecule type" value="Genomic_DNA"/>
</dbReference>
<dbReference type="Proteomes" id="UP000824169">
    <property type="component" value="Unassembled WGS sequence"/>
</dbReference>
<sequence length="101" mass="11412">MKKFRLILAAVTAAEGIYMIYANWSVRGYHLLEMNAAAGHRAAVTYRWAVVLFLILLGADIAAGILSGRRIHKKNICPVCKGRRREKDKFCRHCGHSFLPK</sequence>
<organism evidence="2 3">
    <name type="scientific">Candidatus Scatomonas pullistercoris</name>
    <dbReference type="NCBI Taxonomy" id="2840920"/>
    <lineage>
        <taxon>Bacteria</taxon>
        <taxon>Bacillati</taxon>
        <taxon>Bacillota</taxon>
        <taxon>Clostridia</taxon>
        <taxon>Lachnospirales</taxon>
        <taxon>Lachnospiraceae</taxon>
        <taxon>Lachnospiraceae incertae sedis</taxon>
        <taxon>Candidatus Scatomonas</taxon>
    </lineage>
</organism>
<name>A0A9D1TC19_9FIRM</name>